<dbReference type="Gene3D" id="1.10.260.40">
    <property type="entry name" value="lambda repressor-like DNA-binding domains"/>
    <property type="match status" value="1"/>
</dbReference>
<sequence>MDFGNHLKQLRKKLNLSQKNVADELHLTRQAISQWENNKTYPDVEKLYQLSQLYQCDLEELLSESKGDSRTSAKLSSQLNMNLFVVLGMILQGFIAPVGMLTIPLFVWQFKQKNKLNKAIIILCSIVFLYNAVVTLSLILDATNWGTTSISN</sequence>
<organism evidence="5 8">
    <name type="scientific">Lentilactobacillus parakefiri</name>
    <dbReference type="NCBI Taxonomy" id="152332"/>
    <lineage>
        <taxon>Bacteria</taxon>
        <taxon>Bacillati</taxon>
        <taxon>Bacillota</taxon>
        <taxon>Bacilli</taxon>
        <taxon>Lactobacillales</taxon>
        <taxon>Lactobacillaceae</taxon>
        <taxon>Lentilactobacillus</taxon>
    </lineage>
</organism>
<dbReference type="PANTHER" id="PTHR46558">
    <property type="entry name" value="TRACRIPTIONAL REGULATORY PROTEIN-RELATED-RELATED"/>
    <property type="match status" value="1"/>
</dbReference>
<accession>A0A269YP07</accession>
<keyword evidence="2" id="KW-0472">Membrane</keyword>
<evidence type="ECO:0000256" key="2">
    <source>
        <dbReference type="SAM" id="Phobius"/>
    </source>
</evidence>
<keyword evidence="1" id="KW-0238">DNA-binding</keyword>
<reference evidence="6 9" key="3">
    <citation type="journal article" date="2019" name="Appl. Microbiol. Biotechnol.">
        <title>Uncovering carbohydrate metabolism through a genotype-phenotype association study of 56 lactic acid bacteria genomes.</title>
        <authorList>
            <person name="Buron-Moles G."/>
            <person name="Chailyan A."/>
            <person name="Dolejs I."/>
            <person name="Forster J."/>
            <person name="Miks M.H."/>
        </authorList>
    </citation>
    <scope>NUCLEOTIDE SEQUENCE [LARGE SCALE GENOMIC DNA]</scope>
    <source>
        <strain evidence="6 9">DSM 10551</strain>
    </source>
</reference>
<reference evidence="4 7" key="1">
    <citation type="journal article" date="2017" name="Biosci Microbiota Food Health">
        <title>Genomic characterization reconfirms the taxonomic status of Lactobacillus parakefiri.</title>
        <authorList>
            <person name="Tanizawa Y."/>
            <person name="Kobayashi H."/>
            <person name="Kaminuma E."/>
            <person name="Sakamoto M."/>
            <person name="Ohkuma M."/>
            <person name="Nakamura Y."/>
            <person name="Arita M."/>
            <person name="Tohno M."/>
        </authorList>
    </citation>
    <scope>NUCLEOTIDE SEQUENCE [LARGE SCALE GENOMIC DNA]</scope>
    <source>
        <strain evidence="4 7">JCM 8573</strain>
    </source>
</reference>
<proteinExistence type="predicted"/>
<dbReference type="EMBL" id="BDGB01000097">
    <property type="protein sequence ID" value="GAW72808.1"/>
    <property type="molecule type" value="Genomic_DNA"/>
</dbReference>
<dbReference type="InterPro" id="IPR001387">
    <property type="entry name" value="Cro/C1-type_HTH"/>
</dbReference>
<feature type="transmembrane region" description="Helical" evidence="2">
    <location>
        <begin position="83"/>
        <end position="108"/>
    </location>
</feature>
<evidence type="ECO:0000259" key="3">
    <source>
        <dbReference type="PROSITE" id="PS50943"/>
    </source>
</evidence>
<evidence type="ECO:0000313" key="7">
    <source>
        <dbReference type="Proteomes" id="UP000214739"/>
    </source>
</evidence>
<keyword evidence="2" id="KW-0812">Transmembrane</keyword>
<dbReference type="Proteomes" id="UP000214739">
    <property type="component" value="Unassembled WGS sequence"/>
</dbReference>
<dbReference type="Proteomes" id="UP000216802">
    <property type="component" value="Unassembled WGS sequence"/>
</dbReference>
<keyword evidence="9" id="KW-1185">Reference proteome</keyword>
<name>A0A269YP07_9LACO</name>
<evidence type="ECO:0000256" key="1">
    <source>
        <dbReference type="ARBA" id="ARBA00023125"/>
    </source>
</evidence>
<dbReference type="EMBL" id="PUFL01000050">
    <property type="protein sequence ID" value="TDG91824.1"/>
    <property type="molecule type" value="Genomic_DNA"/>
</dbReference>
<dbReference type="RefSeq" id="WP_057961716.1">
    <property type="nucleotide sequence ID" value="NZ_BAAAXO010000046.1"/>
</dbReference>
<comment type="caution">
    <text evidence="5">The sequence shown here is derived from an EMBL/GenBank/DDBJ whole genome shotgun (WGS) entry which is preliminary data.</text>
</comment>
<evidence type="ECO:0000313" key="8">
    <source>
        <dbReference type="Proteomes" id="UP000216802"/>
    </source>
</evidence>
<dbReference type="Proteomes" id="UP000294668">
    <property type="component" value="Unassembled WGS sequence"/>
</dbReference>
<dbReference type="AlphaFoldDB" id="A0A269YP07"/>
<dbReference type="PANTHER" id="PTHR46558:SF13">
    <property type="entry name" value="HTH-TYPE TRANSCRIPTIONAL REGULATOR IMMR"/>
    <property type="match status" value="1"/>
</dbReference>
<dbReference type="SMART" id="SM00530">
    <property type="entry name" value="HTH_XRE"/>
    <property type="match status" value="1"/>
</dbReference>
<protein>
    <submittedName>
        <fullName evidence="5">Transcriptional regulator</fullName>
    </submittedName>
</protein>
<evidence type="ECO:0000313" key="5">
    <source>
        <dbReference type="EMBL" id="PAK87294.1"/>
    </source>
</evidence>
<dbReference type="SUPFAM" id="SSF47413">
    <property type="entry name" value="lambda repressor-like DNA-binding domains"/>
    <property type="match status" value="1"/>
</dbReference>
<dbReference type="CDD" id="cd00093">
    <property type="entry name" value="HTH_XRE"/>
    <property type="match status" value="1"/>
</dbReference>
<dbReference type="InterPro" id="IPR010982">
    <property type="entry name" value="Lambda_DNA-bd_dom_sf"/>
</dbReference>
<gene>
    <name evidence="5" type="ORF">B8W98_01760</name>
    <name evidence="6" type="ORF">C5L28_001229</name>
    <name evidence="4" type="ORF">LPKJCM_01938</name>
</gene>
<dbReference type="GO" id="GO:0003677">
    <property type="term" value="F:DNA binding"/>
    <property type="evidence" value="ECO:0007669"/>
    <property type="project" value="UniProtKB-KW"/>
</dbReference>
<evidence type="ECO:0000313" key="9">
    <source>
        <dbReference type="Proteomes" id="UP000294668"/>
    </source>
</evidence>
<dbReference type="OrthoDB" id="9805856at2"/>
<evidence type="ECO:0000313" key="6">
    <source>
        <dbReference type="EMBL" id="TDG91824.1"/>
    </source>
</evidence>
<evidence type="ECO:0000313" key="4">
    <source>
        <dbReference type="EMBL" id="GAW72808.1"/>
    </source>
</evidence>
<reference evidence="6" key="4">
    <citation type="submission" date="2019-02" db="EMBL/GenBank/DDBJ databases">
        <authorList>
            <person name="Buron G."/>
            <person name="Chaylann A."/>
            <person name="Dolejs I."/>
            <person name="Forster J."/>
            <person name="Miks M.H."/>
        </authorList>
    </citation>
    <scope>NUCLEOTIDE SEQUENCE</scope>
    <source>
        <strain evidence="6">DSM 10551</strain>
    </source>
</reference>
<dbReference type="EMBL" id="NCXI01000006">
    <property type="protein sequence ID" value="PAK87294.1"/>
    <property type="molecule type" value="Genomic_DNA"/>
</dbReference>
<feature type="domain" description="HTH cro/C1-type" evidence="3">
    <location>
        <begin position="7"/>
        <end position="61"/>
    </location>
</feature>
<keyword evidence="2" id="KW-1133">Transmembrane helix</keyword>
<reference evidence="5 8" key="2">
    <citation type="submission" date="2017-04" db="EMBL/GenBank/DDBJ databases">
        <title>Kefir bacterial isolates.</title>
        <authorList>
            <person name="Kim Y."/>
            <person name="Blasche S."/>
            <person name="Patil K.R."/>
        </authorList>
    </citation>
    <scope>NUCLEOTIDE SEQUENCE [LARGE SCALE GENOMIC DNA]</scope>
    <source>
        <strain evidence="5 8">OG2</strain>
    </source>
</reference>
<dbReference type="Pfam" id="PF01381">
    <property type="entry name" value="HTH_3"/>
    <property type="match status" value="1"/>
</dbReference>
<feature type="transmembrane region" description="Helical" evidence="2">
    <location>
        <begin position="120"/>
        <end position="140"/>
    </location>
</feature>
<dbReference type="PROSITE" id="PS50943">
    <property type="entry name" value="HTH_CROC1"/>
    <property type="match status" value="1"/>
</dbReference>